<dbReference type="EMBL" id="CP000840">
    <property type="protein sequence ID" value="ABW32210.1"/>
    <property type="molecule type" value="Genomic_DNA"/>
</dbReference>
<sequence length="38" mass="4321">MWSANYIRCGTRTIHRCDVMPLTPSIALKNDEEGSKIL</sequence>
<evidence type="ECO:0000313" key="2">
    <source>
        <dbReference type="Proteomes" id="UP000000268"/>
    </source>
</evidence>
<name>A8ZN11_ACAM1</name>
<geneLocation type="plasmid" evidence="1 2">
    <name>pREB3</name>
</geneLocation>
<proteinExistence type="predicted"/>
<dbReference type="HOGENOM" id="CLU_3323282_0_0_3"/>
<reference evidence="1 2" key="1">
    <citation type="journal article" date="2008" name="Proc. Natl. Acad. Sci. U.S.A.">
        <title>Niche adaptation and genome expansion in the chlorophyll d-producing cyanobacterium Acaryochloris marina.</title>
        <authorList>
            <person name="Swingley W.D."/>
            <person name="Chen M."/>
            <person name="Cheung P.C."/>
            <person name="Conrad A.L."/>
            <person name="Dejesa L.C."/>
            <person name="Hao J."/>
            <person name="Honchak B.M."/>
            <person name="Karbach L.E."/>
            <person name="Kurdoglu A."/>
            <person name="Lahiri S."/>
            <person name="Mastrian S.D."/>
            <person name="Miyashita H."/>
            <person name="Page L."/>
            <person name="Ramakrishna P."/>
            <person name="Satoh S."/>
            <person name="Sattley W.M."/>
            <person name="Shimada Y."/>
            <person name="Taylor H.L."/>
            <person name="Tomo T."/>
            <person name="Tsuchiya T."/>
            <person name="Wang Z.T."/>
            <person name="Raymond J."/>
            <person name="Mimuro M."/>
            <person name="Blankenship R.E."/>
            <person name="Touchman J.W."/>
        </authorList>
    </citation>
    <scope>NUCLEOTIDE SEQUENCE [LARGE SCALE GENOMIC DNA]</scope>
    <source>
        <strain evidence="2">MBIC 11017</strain>
        <plasmid evidence="2">Plasmid pREB3</plasmid>
    </source>
</reference>
<gene>
    <name evidence="1" type="ordered locus">AM1_C0280</name>
</gene>
<organism evidence="1 2">
    <name type="scientific">Acaryochloris marina (strain MBIC 11017)</name>
    <dbReference type="NCBI Taxonomy" id="329726"/>
    <lineage>
        <taxon>Bacteria</taxon>
        <taxon>Bacillati</taxon>
        <taxon>Cyanobacteriota</taxon>
        <taxon>Cyanophyceae</taxon>
        <taxon>Acaryochloridales</taxon>
        <taxon>Acaryochloridaceae</taxon>
        <taxon>Acaryochloris</taxon>
    </lineage>
</organism>
<evidence type="ECO:0000313" key="1">
    <source>
        <dbReference type="EMBL" id="ABW32210.1"/>
    </source>
</evidence>
<dbReference type="KEGG" id="amr:AM1_C0280"/>
<dbReference type="AlphaFoldDB" id="A8ZN11"/>
<accession>A8ZN11</accession>
<keyword evidence="1" id="KW-0614">Plasmid</keyword>
<keyword evidence="2" id="KW-1185">Reference proteome</keyword>
<dbReference type="Proteomes" id="UP000000268">
    <property type="component" value="Plasmid pREB3"/>
</dbReference>
<protein>
    <submittedName>
        <fullName evidence="1">Uncharacterized protein</fullName>
    </submittedName>
</protein>